<dbReference type="HOGENOM" id="CLU_2684557_0_0_5"/>
<dbReference type="OrthoDB" id="7159518at2"/>
<organism evidence="1 2">
    <name type="scientific">Pelagibacter ubique (strain HTCC1062)</name>
    <dbReference type="NCBI Taxonomy" id="335992"/>
    <lineage>
        <taxon>Bacteria</taxon>
        <taxon>Pseudomonadati</taxon>
        <taxon>Pseudomonadota</taxon>
        <taxon>Alphaproteobacteria</taxon>
        <taxon>Candidatus Pelagibacterales</taxon>
        <taxon>Candidatus Pelagibacteraceae</taxon>
        <taxon>Candidatus Pelagibacter</taxon>
    </lineage>
</organism>
<protein>
    <recommendedName>
        <fullName evidence="3">Lipoprotein</fullName>
    </recommendedName>
</protein>
<accession>Q4FLV6</accession>
<dbReference type="STRING" id="335992.SAR11_1026"/>
<evidence type="ECO:0000313" key="1">
    <source>
        <dbReference type="EMBL" id="AAZ21832.1"/>
    </source>
</evidence>
<dbReference type="Proteomes" id="UP000002528">
    <property type="component" value="Chromosome"/>
</dbReference>
<dbReference type="AlphaFoldDB" id="Q4FLV6"/>
<reference evidence="1 2" key="1">
    <citation type="journal article" date="2005" name="Science">
        <title>Genome streamlining in a cosmopolitan oceanic bacterium.</title>
        <authorList>
            <person name="Giovannoni S.J."/>
            <person name="Tripp H.J."/>
            <person name="Givan S."/>
            <person name="Podar M."/>
            <person name="Vergin K.L."/>
            <person name="Baptista D."/>
            <person name="Bibbs L."/>
            <person name="Eads J."/>
            <person name="Richardson T.H."/>
            <person name="Noordewier M."/>
            <person name="Rappe M.S."/>
            <person name="Short J.M."/>
            <person name="Carrington J.C."/>
            <person name="Mathur E.J."/>
        </authorList>
    </citation>
    <scope>NUCLEOTIDE SEQUENCE [LARGE SCALE GENOMIC DNA]</scope>
    <source>
        <strain evidence="1 2">HTCC1062</strain>
    </source>
</reference>
<dbReference type="EMBL" id="CP000084">
    <property type="protein sequence ID" value="AAZ21832.1"/>
    <property type="molecule type" value="Genomic_DNA"/>
</dbReference>
<keyword evidence="2" id="KW-1185">Reference proteome</keyword>
<sequence>MKYLFLSLIVFLTSCSLNNESTYWNEDPIKKSTDEKKLSQILKKTGDYKSMTFDEFNLFLKDYSKNSEYPDINQ</sequence>
<dbReference type="PROSITE" id="PS51257">
    <property type="entry name" value="PROKAR_LIPOPROTEIN"/>
    <property type="match status" value="1"/>
</dbReference>
<evidence type="ECO:0000313" key="2">
    <source>
        <dbReference type="Proteomes" id="UP000002528"/>
    </source>
</evidence>
<dbReference type="RefSeq" id="WP_011282122.1">
    <property type="nucleotide sequence ID" value="NC_007205.1"/>
</dbReference>
<proteinExistence type="predicted"/>
<dbReference type="GeneID" id="66295517"/>
<dbReference type="KEGG" id="pub:SAR11_1026"/>
<gene>
    <name evidence="1" type="ordered locus">SAR11_1026</name>
</gene>
<name>Q4FLV6_PELUB</name>
<evidence type="ECO:0008006" key="3">
    <source>
        <dbReference type="Google" id="ProtNLM"/>
    </source>
</evidence>